<dbReference type="EMBL" id="SPLM01000037">
    <property type="protein sequence ID" value="TMW65729.1"/>
    <property type="molecule type" value="Genomic_DNA"/>
</dbReference>
<dbReference type="Proteomes" id="UP000794436">
    <property type="component" value="Unassembled WGS sequence"/>
</dbReference>
<dbReference type="AlphaFoldDB" id="A0A8K1FLY7"/>
<evidence type="ECO:0008006" key="4">
    <source>
        <dbReference type="Google" id="ProtNLM"/>
    </source>
</evidence>
<dbReference type="SUPFAM" id="SSF56112">
    <property type="entry name" value="Protein kinase-like (PK-like)"/>
    <property type="match status" value="1"/>
</dbReference>
<gene>
    <name evidence="2" type="ORF">Poli38472_008371</name>
</gene>
<protein>
    <recommendedName>
        <fullName evidence="4">Protein kinase domain-containing protein</fullName>
    </recommendedName>
</protein>
<sequence>MMWEGIADRYRITGMVSDGTYTTVFKAETCRSNDDCNGDDDEEPLAVAIKLIQPHGFDVLSVTIERDITILEALRHDNIRGGTLRPDLSIAGIMTQRSDLQQRRRWSTSTSSRLNQSLVTGHSMNVGRNRYRSVFRDASGGRSAPVGGSGNWATTVELASGREQAEREQ</sequence>
<evidence type="ECO:0000256" key="1">
    <source>
        <dbReference type="SAM" id="MobiDB-lite"/>
    </source>
</evidence>
<dbReference type="InterPro" id="IPR011009">
    <property type="entry name" value="Kinase-like_dom_sf"/>
</dbReference>
<dbReference type="Gene3D" id="3.30.200.20">
    <property type="entry name" value="Phosphorylase Kinase, domain 1"/>
    <property type="match status" value="1"/>
</dbReference>
<reference evidence="2" key="1">
    <citation type="submission" date="2019-03" db="EMBL/GenBank/DDBJ databases">
        <title>Long read genome sequence of the mycoparasitic Pythium oligandrum ATCC 38472 isolated from sugarbeet rhizosphere.</title>
        <authorList>
            <person name="Gaulin E."/>
        </authorList>
    </citation>
    <scope>NUCLEOTIDE SEQUENCE</scope>
    <source>
        <strain evidence="2">ATCC 38472_TT</strain>
    </source>
</reference>
<proteinExistence type="predicted"/>
<keyword evidence="3" id="KW-1185">Reference proteome</keyword>
<evidence type="ECO:0000313" key="2">
    <source>
        <dbReference type="EMBL" id="TMW65729.1"/>
    </source>
</evidence>
<comment type="caution">
    <text evidence="2">The sequence shown here is derived from an EMBL/GenBank/DDBJ whole genome shotgun (WGS) entry which is preliminary data.</text>
</comment>
<accession>A0A8K1FLY7</accession>
<evidence type="ECO:0000313" key="3">
    <source>
        <dbReference type="Proteomes" id="UP000794436"/>
    </source>
</evidence>
<feature type="region of interest" description="Disordered" evidence="1">
    <location>
        <begin position="137"/>
        <end position="169"/>
    </location>
</feature>
<organism evidence="2 3">
    <name type="scientific">Pythium oligandrum</name>
    <name type="common">Mycoparasitic fungus</name>
    <dbReference type="NCBI Taxonomy" id="41045"/>
    <lineage>
        <taxon>Eukaryota</taxon>
        <taxon>Sar</taxon>
        <taxon>Stramenopiles</taxon>
        <taxon>Oomycota</taxon>
        <taxon>Peronosporomycetes</taxon>
        <taxon>Pythiales</taxon>
        <taxon>Pythiaceae</taxon>
        <taxon>Pythium</taxon>
    </lineage>
</organism>
<name>A0A8K1FLY7_PYTOL</name>